<dbReference type="GO" id="GO:0009279">
    <property type="term" value="C:cell outer membrane"/>
    <property type="evidence" value="ECO:0007669"/>
    <property type="project" value="UniProtKB-SubCell"/>
</dbReference>
<dbReference type="InterPro" id="IPR058622">
    <property type="entry name" value="TolC"/>
</dbReference>
<evidence type="ECO:0000256" key="2">
    <source>
        <dbReference type="ARBA" id="ARBA00007613"/>
    </source>
</evidence>
<dbReference type="PANTHER" id="PTHR30026:SF20">
    <property type="entry name" value="OUTER MEMBRANE PROTEIN TOLC"/>
    <property type="match status" value="1"/>
</dbReference>
<evidence type="ECO:0000313" key="10">
    <source>
        <dbReference type="Proteomes" id="UP000095039"/>
    </source>
</evidence>
<feature type="chain" id="PRO_5009172388" evidence="8">
    <location>
        <begin position="23"/>
        <end position="441"/>
    </location>
</feature>
<comment type="subcellular location">
    <subcellularLocation>
        <location evidence="1">Cell outer membrane</location>
    </subcellularLocation>
</comment>
<dbReference type="Proteomes" id="UP000095039">
    <property type="component" value="Unassembled WGS sequence"/>
</dbReference>
<dbReference type="AlphaFoldDB" id="A0A1E5C5C8"/>
<keyword evidence="3" id="KW-0813">Transport</keyword>
<proteinExistence type="inferred from homology"/>
<keyword evidence="4" id="KW-1134">Transmembrane beta strand</keyword>
<dbReference type="PANTHER" id="PTHR30026">
    <property type="entry name" value="OUTER MEMBRANE PROTEIN TOLC"/>
    <property type="match status" value="1"/>
</dbReference>
<sequence length="441" mass="48374">MKKLLPYFIGVALSSTAPLVSADDLIQVYEQAKQSDPQLLQSAATRDAAFAAIDTTRGTLLPQINLSAGYNLIRNSEESSTGPFDTNTLTAGVDLSQELFDQNSWINLDIAEITARQADAVYAVQQQGLILRVSEAYFNVLRAIDDLIFVQAEKAAVGRQLEQTKQRFEVGLSAITDVHDAQAQYDSVLAQEILSENTVSNSYEELREITGQRHESLNILNTKSFSATRPDQTPEALVKQAEETNLSLLAQRISRDASKERISLAESGHMPSLTFDLGYGYTDQDNKTVPTRDASNNQLSGGINFAMPLYSGGSISAGVKEAQYNYVAASEQLEGTYRSTVKDVRAFYNNINASIGALRAYEQTVISQKSALEATEAGFEVGTRTIVDVLDATRRLYDANRNLSDARYDYIVSVLQLRQAVGTLTENDLVEINNGLIPPKK</sequence>
<gene>
    <name evidence="9" type="ORF">A1OK_10700</name>
</gene>
<comment type="caution">
    <text evidence="9">The sequence shown here is derived from an EMBL/GenBank/DDBJ whole genome shotgun (WGS) entry which is preliminary data.</text>
</comment>
<keyword evidence="6" id="KW-0472">Membrane</keyword>
<dbReference type="Pfam" id="PF02321">
    <property type="entry name" value="OEP"/>
    <property type="match status" value="2"/>
</dbReference>
<evidence type="ECO:0000256" key="6">
    <source>
        <dbReference type="ARBA" id="ARBA00023136"/>
    </source>
</evidence>
<feature type="signal peptide" evidence="8">
    <location>
        <begin position="1"/>
        <end position="22"/>
    </location>
</feature>
<evidence type="ECO:0000313" key="9">
    <source>
        <dbReference type="EMBL" id="OEE60412.1"/>
    </source>
</evidence>
<dbReference type="Gene3D" id="1.20.1600.10">
    <property type="entry name" value="Outer membrane efflux proteins (OEP)"/>
    <property type="match status" value="1"/>
</dbReference>
<evidence type="ECO:0000256" key="5">
    <source>
        <dbReference type="ARBA" id="ARBA00022692"/>
    </source>
</evidence>
<dbReference type="GO" id="GO:0015288">
    <property type="term" value="F:porin activity"/>
    <property type="evidence" value="ECO:0007669"/>
    <property type="project" value="TreeGrafter"/>
</dbReference>
<protein>
    <submittedName>
        <fullName evidence="9">Outer membrane channel protein TolC</fullName>
    </submittedName>
</protein>
<dbReference type="InterPro" id="IPR010130">
    <property type="entry name" value="T1SS_OMP_TolC"/>
</dbReference>
<keyword evidence="8" id="KW-0732">Signal</keyword>
<dbReference type="GO" id="GO:1990281">
    <property type="term" value="C:efflux pump complex"/>
    <property type="evidence" value="ECO:0007669"/>
    <property type="project" value="TreeGrafter"/>
</dbReference>
<dbReference type="NCBIfam" id="NF007002">
    <property type="entry name" value="PRK09465.1"/>
    <property type="match status" value="1"/>
</dbReference>
<dbReference type="EMBL" id="AJWN02000065">
    <property type="protein sequence ID" value="OEE60412.1"/>
    <property type="molecule type" value="Genomic_DNA"/>
</dbReference>
<keyword evidence="5" id="KW-0812">Transmembrane</keyword>
<keyword evidence="7" id="KW-0998">Cell outer membrane</keyword>
<dbReference type="InterPro" id="IPR051906">
    <property type="entry name" value="TolC-like"/>
</dbReference>
<evidence type="ECO:0000256" key="8">
    <source>
        <dbReference type="SAM" id="SignalP"/>
    </source>
</evidence>
<dbReference type="InterPro" id="IPR003423">
    <property type="entry name" value="OMP_efflux"/>
</dbReference>
<organism evidence="9 10">
    <name type="scientific">Enterovibrio norvegicus FF-454</name>
    <dbReference type="NCBI Taxonomy" id="1185651"/>
    <lineage>
        <taxon>Bacteria</taxon>
        <taxon>Pseudomonadati</taxon>
        <taxon>Pseudomonadota</taxon>
        <taxon>Gammaproteobacteria</taxon>
        <taxon>Vibrionales</taxon>
        <taxon>Vibrionaceae</taxon>
        <taxon>Enterovibrio</taxon>
    </lineage>
</organism>
<reference evidence="9 10" key="1">
    <citation type="journal article" date="2012" name="Science">
        <title>Ecological populations of bacteria act as socially cohesive units of antibiotic production and resistance.</title>
        <authorList>
            <person name="Cordero O.X."/>
            <person name="Wildschutte H."/>
            <person name="Kirkup B."/>
            <person name="Proehl S."/>
            <person name="Ngo L."/>
            <person name="Hussain F."/>
            <person name="Le Roux F."/>
            <person name="Mincer T."/>
            <person name="Polz M.F."/>
        </authorList>
    </citation>
    <scope>NUCLEOTIDE SEQUENCE [LARGE SCALE GENOMIC DNA]</scope>
    <source>
        <strain evidence="9 10">FF-454</strain>
    </source>
</reference>
<dbReference type="NCBIfam" id="TIGR01844">
    <property type="entry name" value="type_I_sec_TolC"/>
    <property type="match status" value="1"/>
</dbReference>
<evidence type="ECO:0000256" key="1">
    <source>
        <dbReference type="ARBA" id="ARBA00004442"/>
    </source>
</evidence>
<evidence type="ECO:0000256" key="3">
    <source>
        <dbReference type="ARBA" id="ARBA00022448"/>
    </source>
</evidence>
<evidence type="ECO:0000256" key="7">
    <source>
        <dbReference type="ARBA" id="ARBA00023237"/>
    </source>
</evidence>
<evidence type="ECO:0000256" key="4">
    <source>
        <dbReference type="ARBA" id="ARBA00022452"/>
    </source>
</evidence>
<accession>A0A1E5C5C8</accession>
<dbReference type="RefSeq" id="WP_016958957.1">
    <property type="nucleotide sequence ID" value="NZ_AJWN02000065.1"/>
</dbReference>
<name>A0A1E5C5C8_9GAMM</name>
<comment type="similarity">
    <text evidence="2">Belongs to the outer membrane factor (OMF) (TC 1.B.17) family.</text>
</comment>
<dbReference type="GO" id="GO:0015562">
    <property type="term" value="F:efflux transmembrane transporter activity"/>
    <property type="evidence" value="ECO:0007669"/>
    <property type="project" value="InterPro"/>
</dbReference>
<keyword evidence="10" id="KW-1185">Reference proteome</keyword>
<dbReference type="SUPFAM" id="SSF56954">
    <property type="entry name" value="Outer membrane efflux proteins (OEP)"/>
    <property type="match status" value="1"/>
</dbReference>